<evidence type="ECO:0000256" key="1">
    <source>
        <dbReference type="SAM" id="MobiDB-lite"/>
    </source>
</evidence>
<sequence length="104" mass="11260">MSIFRNLNAKCDGQTDRRTVYGRNPLRKKPPSLKTSGRKKPPFIISSDELGLSCSSGDDVGLSLGSDIGMSLSSSSESSCDDDWDVQLSIDTFSHETCKPSTVL</sequence>
<proteinExistence type="predicted"/>
<feature type="region of interest" description="Disordered" evidence="1">
    <location>
        <begin position="15"/>
        <end position="41"/>
    </location>
</feature>
<gene>
    <name evidence="2" type="ORF">DPMN_089361</name>
</gene>
<reference evidence="2" key="1">
    <citation type="journal article" date="2019" name="bioRxiv">
        <title>The Genome of the Zebra Mussel, Dreissena polymorpha: A Resource for Invasive Species Research.</title>
        <authorList>
            <person name="McCartney M.A."/>
            <person name="Auch B."/>
            <person name="Kono T."/>
            <person name="Mallez S."/>
            <person name="Zhang Y."/>
            <person name="Obille A."/>
            <person name="Becker A."/>
            <person name="Abrahante J.E."/>
            <person name="Garbe J."/>
            <person name="Badalamenti J.P."/>
            <person name="Herman A."/>
            <person name="Mangelson H."/>
            <person name="Liachko I."/>
            <person name="Sullivan S."/>
            <person name="Sone E.D."/>
            <person name="Koren S."/>
            <person name="Silverstein K.A.T."/>
            <person name="Beckman K.B."/>
            <person name="Gohl D.M."/>
        </authorList>
    </citation>
    <scope>NUCLEOTIDE SEQUENCE</scope>
    <source>
        <strain evidence="2">Duluth1</strain>
        <tissue evidence="2">Whole animal</tissue>
    </source>
</reference>
<reference evidence="2" key="2">
    <citation type="submission" date="2020-11" db="EMBL/GenBank/DDBJ databases">
        <authorList>
            <person name="McCartney M.A."/>
            <person name="Auch B."/>
            <person name="Kono T."/>
            <person name="Mallez S."/>
            <person name="Becker A."/>
            <person name="Gohl D.M."/>
            <person name="Silverstein K.A.T."/>
            <person name="Koren S."/>
            <person name="Bechman K.B."/>
            <person name="Herman A."/>
            <person name="Abrahante J.E."/>
            <person name="Garbe J."/>
        </authorList>
    </citation>
    <scope>NUCLEOTIDE SEQUENCE</scope>
    <source>
        <strain evidence="2">Duluth1</strain>
        <tissue evidence="2">Whole animal</tissue>
    </source>
</reference>
<dbReference type="EMBL" id="JAIWYP010000003">
    <property type="protein sequence ID" value="KAH3847049.1"/>
    <property type="molecule type" value="Genomic_DNA"/>
</dbReference>
<protein>
    <submittedName>
        <fullName evidence="2">Uncharacterized protein</fullName>
    </submittedName>
</protein>
<comment type="caution">
    <text evidence="2">The sequence shown here is derived from an EMBL/GenBank/DDBJ whole genome shotgun (WGS) entry which is preliminary data.</text>
</comment>
<keyword evidence="3" id="KW-1185">Reference proteome</keyword>
<dbReference type="Proteomes" id="UP000828390">
    <property type="component" value="Unassembled WGS sequence"/>
</dbReference>
<evidence type="ECO:0000313" key="3">
    <source>
        <dbReference type="Proteomes" id="UP000828390"/>
    </source>
</evidence>
<name>A0A9D4QXC9_DREPO</name>
<evidence type="ECO:0000313" key="2">
    <source>
        <dbReference type="EMBL" id="KAH3847049.1"/>
    </source>
</evidence>
<organism evidence="2 3">
    <name type="scientific">Dreissena polymorpha</name>
    <name type="common">Zebra mussel</name>
    <name type="synonym">Mytilus polymorpha</name>
    <dbReference type="NCBI Taxonomy" id="45954"/>
    <lineage>
        <taxon>Eukaryota</taxon>
        <taxon>Metazoa</taxon>
        <taxon>Spiralia</taxon>
        <taxon>Lophotrochozoa</taxon>
        <taxon>Mollusca</taxon>
        <taxon>Bivalvia</taxon>
        <taxon>Autobranchia</taxon>
        <taxon>Heteroconchia</taxon>
        <taxon>Euheterodonta</taxon>
        <taxon>Imparidentia</taxon>
        <taxon>Neoheterodontei</taxon>
        <taxon>Myida</taxon>
        <taxon>Dreissenoidea</taxon>
        <taxon>Dreissenidae</taxon>
        <taxon>Dreissena</taxon>
    </lineage>
</organism>
<feature type="compositionally biased region" description="Basic residues" evidence="1">
    <location>
        <begin position="25"/>
        <end position="41"/>
    </location>
</feature>
<dbReference type="AlphaFoldDB" id="A0A9D4QXC9"/>
<accession>A0A9D4QXC9</accession>